<reference evidence="10 11" key="1">
    <citation type="journal article" date="2002" name="Proc. Natl. Acad. Sci. U.S.A.">
        <title>The complete genome sequence of Chlorobium tepidum TLS, a photosynthetic, anaerobic, green-sulfur bacterium.</title>
        <authorList>
            <person name="Eisen J.A."/>
            <person name="Nelson K.E."/>
            <person name="Paulsen I.T."/>
            <person name="Heidelberg J.F."/>
            <person name="Wu M."/>
            <person name="Dodson R.J."/>
            <person name="Deboy R."/>
            <person name="Gwinn M.L."/>
            <person name="Nelson W.C."/>
            <person name="Haft D.H."/>
            <person name="Hickey E.K."/>
            <person name="Peterson J.D."/>
            <person name="Durkin A.S."/>
            <person name="Kolonay J.L."/>
            <person name="Yang F."/>
            <person name="Holt I."/>
            <person name="Umayam L.A."/>
            <person name="Mason T."/>
            <person name="Brenner M."/>
            <person name="Shea T.P."/>
            <person name="Parksey D."/>
            <person name="Nierman W.C."/>
            <person name="Feldblyum T.V."/>
            <person name="Hansen C.L."/>
            <person name="Craven M.B."/>
            <person name="Radune D."/>
            <person name="Vamathevan J."/>
            <person name="Khouri H."/>
            <person name="White O."/>
            <person name="Gruber T.M."/>
            <person name="Ketchum K.A."/>
            <person name="Venter J.C."/>
            <person name="Tettelin H."/>
            <person name="Bryant D.A."/>
            <person name="Fraser C.M."/>
        </authorList>
    </citation>
    <scope>NUCLEOTIDE SEQUENCE [LARGE SCALE GENOMIC DNA]</scope>
    <source>
        <strain evidence="11">ATCC 49652 / DSM 12025 / NBRC 103806 / TLS</strain>
    </source>
</reference>
<dbReference type="Gene3D" id="1.10.132.60">
    <property type="entry name" value="DNA polymerase family B, C-terminal domain"/>
    <property type="match status" value="1"/>
</dbReference>
<dbReference type="InterPro" id="IPR036397">
    <property type="entry name" value="RNaseH_sf"/>
</dbReference>
<dbReference type="KEGG" id="cte:CT2284"/>
<evidence type="ECO:0000256" key="5">
    <source>
        <dbReference type="ARBA" id="ARBA00022932"/>
    </source>
</evidence>
<comment type="similarity">
    <text evidence="1">Belongs to the DNA polymerase type-B family.</text>
</comment>
<dbReference type="GO" id="GO:0000166">
    <property type="term" value="F:nucleotide binding"/>
    <property type="evidence" value="ECO:0007669"/>
    <property type="project" value="InterPro"/>
</dbReference>
<dbReference type="InterPro" id="IPR050240">
    <property type="entry name" value="DNA_pol_type-B"/>
</dbReference>
<accession>Q8KA84</accession>
<comment type="catalytic activity">
    <reaction evidence="7">
        <text>DNA(n) + a 2'-deoxyribonucleoside 5'-triphosphate = DNA(n+1) + diphosphate</text>
        <dbReference type="Rhea" id="RHEA:22508"/>
        <dbReference type="Rhea" id="RHEA-COMP:17339"/>
        <dbReference type="Rhea" id="RHEA-COMP:17340"/>
        <dbReference type="ChEBI" id="CHEBI:33019"/>
        <dbReference type="ChEBI" id="CHEBI:61560"/>
        <dbReference type="ChEBI" id="CHEBI:173112"/>
        <dbReference type="EC" id="2.7.7.7"/>
    </reaction>
</comment>
<dbReference type="Pfam" id="PF00136">
    <property type="entry name" value="DNA_pol_B"/>
    <property type="match status" value="1"/>
</dbReference>
<dbReference type="PANTHER" id="PTHR10322:SF23">
    <property type="entry name" value="DNA POLYMERASE DELTA CATALYTIC SUBUNIT"/>
    <property type="match status" value="1"/>
</dbReference>
<evidence type="ECO:0000313" key="11">
    <source>
        <dbReference type="Proteomes" id="UP000001007"/>
    </source>
</evidence>
<dbReference type="SUPFAM" id="SSF56672">
    <property type="entry name" value="DNA/RNA polymerases"/>
    <property type="match status" value="1"/>
</dbReference>
<dbReference type="CDD" id="cd05785">
    <property type="entry name" value="DNA_polB_like2_exo"/>
    <property type="match status" value="1"/>
</dbReference>
<dbReference type="InterPro" id="IPR012337">
    <property type="entry name" value="RNaseH-like_sf"/>
</dbReference>
<evidence type="ECO:0000259" key="9">
    <source>
        <dbReference type="Pfam" id="PF03104"/>
    </source>
</evidence>
<dbReference type="Gene3D" id="3.90.1600.10">
    <property type="entry name" value="Palm domain of DNA polymerase"/>
    <property type="match status" value="1"/>
</dbReference>
<feature type="domain" description="DNA-directed DNA polymerase family B exonuclease" evidence="9">
    <location>
        <begin position="211"/>
        <end position="316"/>
    </location>
</feature>
<evidence type="ECO:0000313" key="10">
    <source>
        <dbReference type="EMBL" id="AAM73497.1"/>
    </source>
</evidence>
<gene>
    <name evidence="10" type="ordered locus">CT2284</name>
</gene>
<dbReference type="InterPro" id="IPR006134">
    <property type="entry name" value="DNA-dir_DNA_pol_B_multi_dom"/>
</dbReference>
<evidence type="ECO:0000256" key="1">
    <source>
        <dbReference type="ARBA" id="ARBA00005755"/>
    </source>
</evidence>
<evidence type="ECO:0000256" key="4">
    <source>
        <dbReference type="ARBA" id="ARBA00022695"/>
    </source>
</evidence>
<dbReference type="InterPro" id="IPR042087">
    <property type="entry name" value="DNA_pol_B_thumb"/>
</dbReference>
<name>Q8KA84_CHLTE</name>
<dbReference type="STRING" id="194439.CT2284"/>
<keyword evidence="5" id="KW-0239">DNA-directed DNA polymerase</keyword>
<evidence type="ECO:0000256" key="2">
    <source>
        <dbReference type="ARBA" id="ARBA00012417"/>
    </source>
</evidence>
<dbReference type="GO" id="GO:0003677">
    <property type="term" value="F:DNA binding"/>
    <property type="evidence" value="ECO:0007669"/>
    <property type="project" value="UniProtKB-KW"/>
</dbReference>
<dbReference type="EC" id="2.7.7.7" evidence="2"/>
<evidence type="ECO:0000256" key="7">
    <source>
        <dbReference type="ARBA" id="ARBA00049244"/>
    </source>
</evidence>
<dbReference type="AlphaFoldDB" id="Q8KA84"/>
<proteinExistence type="inferred from homology"/>
<keyword evidence="4 10" id="KW-0548">Nucleotidyltransferase</keyword>
<dbReference type="Pfam" id="PF03104">
    <property type="entry name" value="DNA_pol_B_exo1"/>
    <property type="match status" value="1"/>
</dbReference>
<keyword evidence="11" id="KW-1185">Reference proteome</keyword>
<dbReference type="Gene3D" id="3.30.420.10">
    <property type="entry name" value="Ribonuclease H-like superfamily/Ribonuclease H"/>
    <property type="match status" value="1"/>
</dbReference>
<dbReference type="InterPro" id="IPR006172">
    <property type="entry name" value="DNA-dir_DNA_pol_B"/>
</dbReference>
<dbReference type="CDD" id="cd05538">
    <property type="entry name" value="POLBc_Pol_II_B"/>
    <property type="match status" value="1"/>
</dbReference>
<dbReference type="SUPFAM" id="SSF53098">
    <property type="entry name" value="Ribonuclease H-like"/>
    <property type="match status" value="1"/>
</dbReference>
<dbReference type="SMART" id="SM00486">
    <property type="entry name" value="POLBc"/>
    <property type="match status" value="1"/>
</dbReference>
<dbReference type="EMBL" id="AE006470">
    <property type="protein sequence ID" value="AAM73497.1"/>
    <property type="molecule type" value="Genomic_DNA"/>
</dbReference>
<keyword evidence="6" id="KW-0238">DNA-binding</keyword>
<dbReference type="InterPro" id="IPR023211">
    <property type="entry name" value="DNA_pol_palm_dom_sf"/>
</dbReference>
<dbReference type="Proteomes" id="UP000001007">
    <property type="component" value="Chromosome"/>
</dbReference>
<dbReference type="OrthoDB" id="5807460at2"/>
<evidence type="ECO:0000259" key="8">
    <source>
        <dbReference type="Pfam" id="PF00136"/>
    </source>
</evidence>
<dbReference type="Gene3D" id="1.10.287.690">
    <property type="entry name" value="Helix hairpin bin"/>
    <property type="match status" value="1"/>
</dbReference>
<evidence type="ECO:0000256" key="6">
    <source>
        <dbReference type="ARBA" id="ARBA00023125"/>
    </source>
</evidence>
<dbReference type="HOGENOM" id="CLU_000203_6_1_10"/>
<evidence type="ECO:0000256" key="3">
    <source>
        <dbReference type="ARBA" id="ARBA00022679"/>
    </source>
</evidence>
<dbReference type="PRINTS" id="PR00106">
    <property type="entry name" value="DNAPOLB"/>
</dbReference>
<protein>
    <recommendedName>
        <fullName evidence="2">DNA-directed DNA polymerase</fullName>
        <ecNumber evidence="2">2.7.7.7</ecNumber>
    </recommendedName>
</protein>
<dbReference type="InterPro" id="IPR006133">
    <property type="entry name" value="DNA-dir_DNA_pol_B_exonuc"/>
</dbReference>
<feature type="domain" description="DNA-directed DNA polymerase family B multifunctional" evidence="8">
    <location>
        <begin position="458"/>
        <end position="751"/>
    </location>
</feature>
<keyword evidence="3 10" id="KW-0808">Transferase</keyword>
<dbReference type="eggNOG" id="COG0417">
    <property type="taxonomic scope" value="Bacteria"/>
</dbReference>
<dbReference type="GO" id="GO:0003887">
    <property type="term" value="F:DNA-directed DNA polymerase activity"/>
    <property type="evidence" value="ECO:0007669"/>
    <property type="project" value="UniProtKB-KW"/>
</dbReference>
<dbReference type="EnsemblBacteria" id="AAM73497">
    <property type="protein sequence ID" value="AAM73497"/>
    <property type="gene ID" value="CT2284"/>
</dbReference>
<dbReference type="PANTHER" id="PTHR10322">
    <property type="entry name" value="DNA POLYMERASE CATALYTIC SUBUNIT"/>
    <property type="match status" value="1"/>
</dbReference>
<sequence>MYSILLSGTMNNIVNFSFENELLFGKDPEENIVGAYQLNDSQIRLFFRKTDVVTHRDEPFYPFFFLSDNELLEGFIPFNKEKFWLIPLDGTNYYRYLAIFRSWKNYRAALDFVNSSSQDSSSRSDSQNSSSFHSHLTYSPGDAISQYLMQTGKTLFKGMLFDDLHRLQLDIETYYQPDKKRKGKGIGEDPIIIVSLSDNRSWEHVIHSKGRSEKDLLEELVHIIRQKDPDVIEGHNIFGFDLPYLQRRCELNGVRFAIGRNGLVPRSYPATIRFAERSADFQFCDIPGRHVIDTYFLVQNYDISKHTLPSYGLKAVAKFFGFASPNRTYVDYKNIASTWDDNPETLLAYALDDVRETRELAALLSGSNFSMTSMVPYSYANTARLGPAAKIEALIIREYLKRKVSIPRPSIGQQQTGGFTEVFIKGILGPIVYADVESLYPSIMLTFDVCPKSDSLKVFPTILKDLKELRFAAKKRAEEEKERGNASLSYNFDAMQSSFKIIINAMYGYLGFGNGMFNDFEEADRVTTKGQEIAKKMIREFESRGAKVIEVDTDGIFLVPPPYVVTEEEERQLVCEVSSTMPQGIRIGFDGRFKKMISYMKKNYALLDYNEKLKLKGSAFVSRSGEKFGRDFVREGFILLLNDDIQGLHDLYVKYRNDLINHRLHISDFSRTESMKTTLDQYVSDVRAGKRSKSITYEIALRQGLEIAKGDRITYYVAGTGNPASFVENGRLAEEWNKEQPDENTGFYLKRLDEYAQKFLPFFKPQDFSSIFSADTLFAFSPEGIKVIKEIRHHETGDLYRENSPF</sequence>
<dbReference type="InterPro" id="IPR043502">
    <property type="entry name" value="DNA/RNA_pol_sf"/>
</dbReference>
<dbReference type="PATRIC" id="fig|194439.7.peg.2077"/>
<organism evidence="10 11">
    <name type="scientific">Chlorobaculum tepidum (strain ATCC 49652 / DSM 12025 / NBRC 103806 / TLS)</name>
    <name type="common">Chlorobium tepidum</name>
    <dbReference type="NCBI Taxonomy" id="194439"/>
    <lineage>
        <taxon>Bacteria</taxon>
        <taxon>Pseudomonadati</taxon>
        <taxon>Chlorobiota</taxon>
        <taxon>Chlorobiia</taxon>
        <taxon>Chlorobiales</taxon>
        <taxon>Chlorobiaceae</taxon>
        <taxon>Chlorobaculum</taxon>
    </lineage>
</organism>